<accession>A0A1I4C4S0</accession>
<protein>
    <submittedName>
        <fullName evidence="1">Uncharacterized protein</fullName>
    </submittedName>
</protein>
<organism evidence="1 2">
    <name type="scientific">Nitrosomonas aestuarii</name>
    <dbReference type="NCBI Taxonomy" id="52441"/>
    <lineage>
        <taxon>Bacteria</taxon>
        <taxon>Pseudomonadati</taxon>
        <taxon>Pseudomonadota</taxon>
        <taxon>Betaproteobacteria</taxon>
        <taxon>Nitrosomonadales</taxon>
        <taxon>Nitrosomonadaceae</taxon>
        <taxon>Nitrosomonas</taxon>
    </lineage>
</organism>
<dbReference type="AlphaFoldDB" id="A0A1I4C4S0"/>
<keyword evidence="2" id="KW-1185">Reference proteome</keyword>
<dbReference type="STRING" id="52441.SAMN05216302_101460"/>
<proteinExistence type="predicted"/>
<gene>
    <name evidence="1" type="ORF">SAMN05216302_101460</name>
</gene>
<dbReference type="Proteomes" id="UP000199533">
    <property type="component" value="Unassembled WGS sequence"/>
</dbReference>
<evidence type="ECO:0000313" key="2">
    <source>
        <dbReference type="Proteomes" id="UP000199533"/>
    </source>
</evidence>
<dbReference type="RefSeq" id="WP_090699742.1">
    <property type="nucleotide sequence ID" value="NZ_FOSP01000014.1"/>
</dbReference>
<reference evidence="2" key="1">
    <citation type="submission" date="2016-10" db="EMBL/GenBank/DDBJ databases">
        <authorList>
            <person name="Varghese N."/>
            <person name="Submissions S."/>
        </authorList>
    </citation>
    <scope>NUCLEOTIDE SEQUENCE [LARGE SCALE GENOMIC DNA]</scope>
    <source>
        <strain evidence="2">Nm69</strain>
    </source>
</reference>
<dbReference type="EMBL" id="FOSP01000014">
    <property type="protein sequence ID" value="SFK75111.1"/>
    <property type="molecule type" value="Genomic_DNA"/>
</dbReference>
<sequence length="139" mass="15899">MTINLTFLDPKLTITASNISLTERKITRFSRFTDGWSYGRGEAFSGQAIENALIIARKFNSYGFLETNALPGESGEIMITAYTKECCCEIIAYANMQYDFILEKNDNEIERKETIDFETLVELILNFKVIATCRPVHLY</sequence>
<evidence type="ECO:0000313" key="1">
    <source>
        <dbReference type="EMBL" id="SFK75111.1"/>
    </source>
</evidence>
<name>A0A1I4C4S0_9PROT</name>